<organism evidence="2 3">
    <name type="scientific">Ruegeria sediminis</name>
    <dbReference type="NCBI Taxonomy" id="2583820"/>
    <lineage>
        <taxon>Bacteria</taxon>
        <taxon>Pseudomonadati</taxon>
        <taxon>Pseudomonadota</taxon>
        <taxon>Alphaproteobacteria</taxon>
        <taxon>Rhodobacterales</taxon>
        <taxon>Roseobacteraceae</taxon>
        <taxon>Ruegeria</taxon>
    </lineage>
</organism>
<dbReference type="Pfam" id="PF19834">
    <property type="entry name" value="DUF6314"/>
    <property type="match status" value="1"/>
</dbReference>
<dbReference type="Proteomes" id="UP001193035">
    <property type="component" value="Unassembled WGS sequence"/>
</dbReference>
<accession>A0ABY2WVP6</accession>
<evidence type="ECO:0000259" key="1">
    <source>
        <dbReference type="Pfam" id="PF19834"/>
    </source>
</evidence>
<dbReference type="EMBL" id="VCPD01000005">
    <property type="protein sequence ID" value="TMV06381.1"/>
    <property type="molecule type" value="Genomic_DNA"/>
</dbReference>
<dbReference type="RefSeq" id="WP_138843539.1">
    <property type="nucleotide sequence ID" value="NZ_VCPD01000005.1"/>
</dbReference>
<comment type="caution">
    <text evidence="2">The sequence shown here is derived from an EMBL/GenBank/DDBJ whole genome shotgun (WGS) entry which is preliminary data.</text>
</comment>
<dbReference type="InterPro" id="IPR045632">
    <property type="entry name" value="DUF6314"/>
</dbReference>
<name>A0ABY2WVP6_9RHOB</name>
<keyword evidence="3" id="KW-1185">Reference proteome</keyword>
<gene>
    <name evidence="2" type="ORF">FGK63_14605</name>
</gene>
<feature type="domain" description="DUF6314" evidence="1">
    <location>
        <begin position="10"/>
        <end position="139"/>
    </location>
</feature>
<sequence length="141" mass="15770">MTGPASIADFEGTWRMVRTIQDHRAGKVVYATGVAALTRGEGGHLYDEVVMLSIPGQAPLRGTRRYLWCTGSGRIDVRFADGRFFHGFSLKEAAPTAHHACLPDSYGVAYDFARWPNWSVRWEVEGPRKSYVMLTDYARDG</sequence>
<proteinExistence type="predicted"/>
<reference evidence="2 3" key="1">
    <citation type="submission" date="2019-05" db="EMBL/GenBank/DDBJ databases">
        <title>Ruegeria sp. nov., isolated from tidal flat.</title>
        <authorList>
            <person name="Kim W."/>
        </authorList>
    </citation>
    <scope>NUCLEOTIDE SEQUENCE [LARGE SCALE GENOMIC DNA]</scope>
    <source>
        <strain evidence="2 3">CAU 1488</strain>
    </source>
</reference>
<protein>
    <recommendedName>
        <fullName evidence="1">DUF6314 domain-containing protein</fullName>
    </recommendedName>
</protein>
<evidence type="ECO:0000313" key="2">
    <source>
        <dbReference type="EMBL" id="TMV06381.1"/>
    </source>
</evidence>
<evidence type="ECO:0000313" key="3">
    <source>
        <dbReference type="Proteomes" id="UP001193035"/>
    </source>
</evidence>